<evidence type="ECO:0000313" key="4">
    <source>
        <dbReference type="Proteomes" id="UP000053226"/>
    </source>
</evidence>
<dbReference type="InterPro" id="IPR050263">
    <property type="entry name" value="Bact_Fimbrial_Adh_Pro"/>
</dbReference>
<dbReference type="InterPro" id="IPR036937">
    <property type="entry name" value="Adhesion_dom_fimbrial_sf"/>
</dbReference>
<dbReference type="Proteomes" id="UP000053226">
    <property type="component" value="Unassembled WGS sequence"/>
</dbReference>
<reference evidence="3 4" key="1">
    <citation type="submission" date="2015-07" db="EMBL/GenBank/DDBJ databases">
        <title>ATOL: Assembling a taxonomically balanced genome-scale reconstruction of the evolutionary history of the Enterobacteriaceae.</title>
        <authorList>
            <person name="Plunkett G.III."/>
            <person name="Neeno-Eckwall E.C."/>
            <person name="Glasner J.D."/>
            <person name="Perna N.T."/>
        </authorList>
    </citation>
    <scope>NUCLEOTIDE SEQUENCE [LARGE SCALE GENOMIC DNA]</scope>
    <source>
        <strain evidence="3 4">ATCC 35017</strain>
    </source>
</reference>
<feature type="chain" id="PRO_5005851115" evidence="1">
    <location>
        <begin position="24"/>
        <end position="209"/>
    </location>
</feature>
<keyword evidence="4" id="KW-1185">Reference proteome</keyword>
<dbReference type="PANTHER" id="PTHR33420:SF26">
    <property type="entry name" value="FIMBRIAL SUBUNIT"/>
    <property type="match status" value="1"/>
</dbReference>
<name>A0A0N0IAC9_9GAMM</name>
<dbReference type="AlphaFoldDB" id="A0A0N0IAC9"/>
<dbReference type="PANTHER" id="PTHR33420">
    <property type="entry name" value="FIMBRIAL SUBUNIT ELFA-RELATED"/>
    <property type="match status" value="1"/>
</dbReference>
<dbReference type="EMBL" id="LGAA01000018">
    <property type="protein sequence ID" value="KPD02932.1"/>
    <property type="molecule type" value="Genomic_DNA"/>
</dbReference>
<dbReference type="RefSeq" id="WP_053908518.1">
    <property type="nucleotide sequence ID" value="NZ_CAWMUS010000018.1"/>
</dbReference>
<gene>
    <name evidence="3" type="ORF">M992_2090</name>
</gene>
<feature type="domain" description="Fimbrial-type adhesion" evidence="2">
    <location>
        <begin position="35"/>
        <end position="208"/>
    </location>
</feature>
<dbReference type="GO" id="GO:0009289">
    <property type="term" value="C:pilus"/>
    <property type="evidence" value="ECO:0007669"/>
    <property type="project" value="InterPro"/>
</dbReference>
<sequence length="209" mass="21893">MKLQNKFIIAVLTTAAATTFAHAAGNQGQGSGKVQFHGYIIDAPCSIISQDPIKVEFGQISRKVLQANNNTGESSIQPFAIELADCTFDEARKDGNDADIPGEYVGDKVTVTFSYGAAISGQDTSGNPVTSDMVGFDGTGNMGAGVVIVSNNTVVKNGVPLPPQKLQTGPNTLGFTSYVKGLGIPDTKDTPSIQTGEFYATANFTLSYE</sequence>
<dbReference type="Pfam" id="PF00419">
    <property type="entry name" value="Fimbrial"/>
    <property type="match status" value="1"/>
</dbReference>
<protein>
    <submittedName>
        <fullName evidence="3">PapA family protein</fullName>
    </submittedName>
</protein>
<evidence type="ECO:0000313" key="3">
    <source>
        <dbReference type="EMBL" id="KPD02932.1"/>
    </source>
</evidence>
<dbReference type="SUPFAM" id="SSF49401">
    <property type="entry name" value="Bacterial adhesins"/>
    <property type="match status" value="1"/>
</dbReference>
<organism evidence="3 4">
    <name type="scientific">Moellerella wisconsensis ATCC 35017</name>
    <dbReference type="NCBI Taxonomy" id="1354267"/>
    <lineage>
        <taxon>Bacteria</taxon>
        <taxon>Pseudomonadati</taxon>
        <taxon>Pseudomonadota</taxon>
        <taxon>Gammaproteobacteria</taxon>
        <taxon>Enterobacterales</taxon>
        <taxon>Morganellaceae</taxon>
        <taxon>Moellerella</taxon>
    </lineage>
</organism>
<evidence type="ECO:0000259" key="2">
    <source>
        <dbReference type="Pfam" id="PF00419"/>
    </source>
</evidence>
<keyword evidence="1" id="KW-0732">Signal</keyword>
<feature type="signal peptide" evidence="1">
    <location>
        <begin position="1"/>
        <end position="23"/>
    </location>
</feature>
<evidence type="ECO:0000256" key="1">
    <source>
        <dbReference type="SAM" id="SignalP"/>
    </source>
</evidence>
<proteinExistence type="predicted"/>
<comment type="caution">
    <text evidence="3">The sequence shown here is derived from an EMBL/GenBank/DDBJ whole genome shotgun (WGS) entry which is preliminary data.</text>
</comment>
<dbReference type="InterPro" id="IPR000259">
    <property type="entry name" value="Adhesion_dom_fimbrial"/>
</dbReference>
<dbReference type="GO" id="GO:0043709">
    <property type="term" value="P:cell adhesion involved in single-species biofilm formation"/>
    <property type="evidence" value="ECO:0007669"/>
    <property type="project" value="TreeGrafter"/>
</dbReference>
<dbReference type="InterPro" id="IPR008966">
    <property type="entry name" value="Adhesion_dom_sf"/>
</dbReference>
<accession>A0A0N0IAC9</accession>
<dbReference type="Gene3D" id="2.60.40.1090">
    <property type="entry name" value="Fimbrial-type adhesion domain"/>
    <property type="match status" value="1"/>
</dbReference>